<keyword evidence="7 11" id="KW-0067">ATP-binding</keyword>
<sequence length="281" mass="31738">MNNLALEFINISKSFPGVQALKEVSIQIKKAKVHAIVGENGAGKSTLMKIAVGELLRDAGAIKVFGQEAQISSPSDGYHYGISLIHQEFSLVPSLDIAQNIFLGRELTKGYLSFMDNHQMYKRTEKILESLKMFHLDPHLKIKDLTVAQKQVVEIAKALSLNSKIIIMDEPSAALTLEETRRLFELIRELKEKGVTILFISHRIEEIFEVADEVSILRDGELILTKSVAQIDRNQVISNMVGRSLEFFFPSKVEQKKEAKIILEVKNISKRRQFSDVSFQL</sequence>
<keyword evidence="4" id="KW-0762">Sugar transport</keyword>
<dbReference type="GO" id="GO:0005524">
    <property type="term" value="F:ATP binding"/>
    <property type="evidence" value="ECO:0007669"/>
    <property type="project" value="UniProtKB-KW"/>
</dbReference>
<dbReference type="Gene3D" id="3.40.50.300">
    <property type="entry name" value="P-loop containing nucleotide triphosphate hydrolases"/>
    <property type="match status" value="1"/>
</dbReference>
<feature type="domain" description="ABC transporter" evidence="10">
    <location>
        <begin position="6"/>
        <end position="244"/>
    </location>
</feature>
<accession>A0A2M8CBF5</accession>
<dbReference type="AlphaFoldDB" id="A0A2M8CBF5"/>
<dbReference type="Proteomes" id="UP000228560">
    <property type="component" value="Unassembled WGS sequence"/>
</dbReference>
<keyword evidence="2" id="KW-0813">Transport</keyword>
<dbReference type="SUPFAM" id="SSF52540">
    <property type="entry name" value="P-loop containing nucleoside triphosphate hydrolases"/>
    <property type="match status" value="1"/>
</dbReference>
<name>A0A2M8CBF5_9BACT</name>
<dbReference type="InterPro" id="IPR027417">
    <property type="entry name" value="P-loop_NTPase"/>
</dbReference>
<evidence type="ECO:0000256" key="1">
    <source>
        <dbReference type="ARBA" id="ARBA00004202"/>
    </source>
</evidence>
<dbReference type="FunFam" id="3.40.50.300:FF:000127">
    <property type="entry name" value="Ribose import ATP-binding protein RbsA"/>
    <property type="match status" value="1"/>
</dbReference>
<keyword evidence="3" id="KW-1003">Cell membrane</keyword>
<dbReference type="GO" id="GO:0005886">
    <property type="term" value="C:plasma membrane"/>
    <property type="evidence" value="ECO:0007669"/>
    <property type="project" value="UniProtKB-SubCell"/>
</dbReference>
<dbReference type="InterPro" id="IPR003439">
    <property type="entry name" value="ABC_transporter-like_ATP-bd"/>
</dbReference>
<evidence type="ECO:0000256" key="2">
    <source>
        <dbReference type="ARBA" id="ARBA00022448"/>
    </source>
</evidence>
<evidence type="ECO:0000313" key="11">
    <source>
        <dbReference type="EMBL" id="PJB56404.1"/>
    </source>
</evidence>
<keyword evidence="8" id="KW-1278">Translocase</keyword>
<evidence type="ECO:0000256" key="8">
    <source>
        <dbReference type="ARBA" id="ARBA00022967"/>
    </source>
</evidence>
<evidence type="ECO:0000256" key="5">
    <source>
        <dbReference type="ARBA" id="ARBA00022737"/>
    </source>
</evidence>
<keyword evidence="6" id="KW-0547">Nucleotide-binding</keyword>
<dbReference type="GO" id="GO:0016887">
    <property type="term" value="F:ATP hydrolysis activity"/>
    <property type="evidence" value="ECO:0007669"/>
    <property type="project" value="InterPro"/>
</dbReference>
<evidence type="ECO:0000256" key="6">
    <source>
        <dbReference type="ARBA" id="ARBA00022741"/>
    </source>
</evidence>
<evidence type="ECO:0000313" key="12">
    <source>
        <dbReference type="Proteomes" id="UP000228560"/>
    </source>
</evidence>
<dbReference type="Pfam" id="PF00005">
    <property type="entry name" value="ABC_tran"/>
    <property type="match status" value="1"/>
</dbReference>
<keyword evidence="5" id="KW-0677">Repeat</keyword>
<proteinExistence type="predicted"/>
<dbReference type="CDD" id="cd03216">
    <property type="entry name" value="ABC_Carb_Monos_I"/>
    <property type="match status" value="1"/>
</dbReference>
<evidence type="ECO:0000256" key="9">
    <source>
        <dbReference type="ARBA" id="ARBA00023136"/>
    </source>
</evidence>
<dbReference type="SMART" id="SM00382">
    <property type="entry name" value="AAA"/>
    <property type="match status" value="1"/>
</dbReference>
<reference evidence="11 12" key="1">
    <citation type="submission" date="2017-09" db="EMBL/GenBank/DDBJ databases">
        <title>Depth-based differentiation of microbial function through sediment-hosted aquifers and enrichment of novel symbionts in the deep terrestrial subsurface.</title>
        <authorList>
            <person name="Probst A.J."/>
            <person name="Ladd B."/>
            <person name="Jarett J.K."/>
            <person name="Geller-Mcgrath D.E."/>
            <person name="Sieber C.M."/>
            <person name="Emerson J.B."/>
            <person name="Anantharaman K."/>
            <person name="Thomas B.C."/>
            <person name="Malmstrom R."/>
            <person name="Stieglmeier M."/>
            <person name="Klingl A."/>
            <person name="Woyke T."/>
            <person name="Ryan C.M."/>
            <person name="Banfield J.F."/>
        </authorList>
    </citation>
    <scope>NUCLEOTIDE SEQUENCE [LARGE SCALE GENOMIC DNA]</scope>
    <source>
        <strain evidence="11">CG_4_9_14_3_um_filter_33_16</strain>
    </source>
</reference>
<feature type="non-terminal residue" evidence="11">
    <location>
        <position position="281"/>
    </location>
</feature>
<evidence type="ECO:0000259" key="10">
    <source>
        <dbReference type="PROSITE" id="PS50893"/>
    </source>
</evidence>
<comment type="caution">
    <text evidence="11">The sequence shown here is derived from an EMBL/GenBank/DDBJ whole genome shotgun (WGS) entry which is preliminary data.</text>
</comment>
<dbReference type="EMBL" id="PFTV01000126">
    <property type="protein sequence ID" value="PJB56404.1"/>
    <property type="molecule type" value="Genomic_DNA"/>
</dbReference>
<dbReference type="PROSITE" id="PS50893">
    <property type="entry name" value="ABC_TRANSPORTER_2"/>
    <property type="match status" value="1"/>
</dbReference>
<dbReference type="PANTHER" id="PTHR43790">
    <property type="entry name" value="CARBOHYDRATE TRANSPORT ATP-BINDING PROTEIN MG119-RELATED"/>
    <property type="match status" value="1"/>
</dbReference>
<organism evidence="11 12">
    <name type="scientific">Candidatus Infernicultor aquiphilus</name>
    <dbReference type="NCBI Taxonomy" id="1805029"/>
    <lineage>
        <taxon>Bacteria</taxon>
        <taxon>Pseudomonadati</taxon>
        <taxon>Atribacterota</taxon>
        <taxon>Candidatus Phoenicimicrobiia</taxon>
        <taxon>Candidatus Pheonicimicrobiales</taxon>
        <taxon>Candidatus Phoenicimicrobiaceae</taxon>
        <taxon>Candidatus Infernicultor</taxon>
    </lineage>
</organism>
<dbReference type="InterPro" id="IPR050107">
    <property type="entry name" value="ABC_carbohydrate_import_ATPase"/>
</dbReference>
<evidence type="ECO:0000256" key="3">
    <source>
        <dbReference type="ARBA" id="ARBA00022475"/>
    </source>
</evidence>
<protein>
    <submittedName>
        <fullName evidence="11">D-xylose ABC transporter ATP-binding protein</fullName>
    </submittedName>
</protein>
<dbReference type="InterPro" id="IPR003593">
    <property type="entry name" value="AAA+_ATPase"/>
</dbReference>
<gene>
    <name evidence="11" type="ORF">CO097_05205</name>
</gene>
<dbReference type="PANTHER" id="PTHR43790:SF3">
    <property type="entry name" value="D-ALLOSE IMPORT ATP-BINDING PROTEIN ALSA-RELATED"/>
    <property type="match status" value="1"/>
</dbReference>
<evidence type="ECO:0000256" key="7">
    <source>
        <dbReference type="ARBA" id="ARBA00022840"/>
    </source>
</evidence>
<comment type="subcellular location">
    <subcellularLocation>
        <location evidence="1">Cell membrane</location>
        <topology evidence="1">Peripheral membrane protein</topology>
    </subcellularLocation>
</comment>
<evidence type="ECO:0000256" key="4">
    <source>
        <dbReference type="ARBA" id="ARBA00022597"/>
    </source>
</evidence>
<keyword evidence="9" id="KW-0472">Membrane</keyword>